<evidence type="ECO:0000256" key="2">
    <source>
        <dbReference type="ARBA" id="ARBA00022898"/>
    </source>
</evidence>
<dbReference type="EMBL" id="QUSY01000070">
    <property type="protein sequence ID" value="RHY33540.1"/>
    <property type="molecule type" value="Genomic_DNA"/>
</dbReference>
<evidence type="ECO:0000256" key="1">
    <source>
        <dbReference type="ARBA" id="ARBA00001933"/>
    </source>
</evidence>
<dbReference type="Gene3D" id="2.40.37.10">
    <property type="entry name" value="Lyase, Ornithine Decarboxylase, Chain A, domain 1"/>
    <property type="match status" value="1"/>
</dbReference>
<comment type="caution">
    <text evidence="6">The sequence shown here is derived from an EMBL/GenBank/DDBJ whole genome shotgun (WGS) entry which is preliminary data.</text>
</comment>
<dbReference type="GO" id="GO:0009089">
    <property type="term" value="P:lysine biosynthetic process via diaminopimelate"/>
    <property type="evidence" value="ECO:0007669"/>
    <property type="project" value="TreeGrafter"/>
</dbReference>
<dbReference type="Pfam" id="PF00175">
    <property type="entry name" value="NAD_binding_1"/>
    <property type="match status" value="1"/>
</dbReference>
<gene>
    <name evidence="6" type="ORF">DYB32_002051</name>
</gene>
<evidence type="ECO:0000313" key="6">
    <source>
        <dbReference type="EMBL" id="RHY33540.1"/>
    </source>
</evidence>
<dbReference type="Pfam" id="PF02784">
    <property type="entry name" value="Orn_Arg_deC_N"/>
    <property type="match status" value="1"/>
</dbReference>
<evidence type="ECO:0000259" key="3">
    <source>
        <dbReference type="Pfam" id="PF00175"/>
    </source>
</evidence>
<dbReference type="Proteomes" id="UP000285060">
    <property type="component" value="Unassembled WGS sequence"/>
</dbReference>
<dbReference type="SUPFAM" id="SSF51419">
    <property type="entry name" value="PLP-binding barrel"/>
    <property type="match status" value="1"/>
</dbReference>
<dbReference type="InterPro" id="IPR009006">
    <property type="entry name" value="Ala_racemase/Decarboxylase_C"/>
</dbReference>
<dbReference type="InterPro" id="IPR029066">
    <property type="entry name" value="PLP-binding_barrel"/>
</dbReference>
<dbReference type="Gene3D" id="3.20.20.10">
    <property type="entry name" value="Alanine racemase"/>
    <property type="match status" value="2"/>
</dbReference>
<evidence type="ECO:0000259" key="5">
    <source>
        <dbReference type="Pfam" id="PF02784"/>
    </source>
</evidence>
<dbReference type="PANTHER" id="PTHR43727">
    <property type="entry name" value="DIAMINOPIMELATE DECARBOXYLASE"/>
    <property type="match status" value="1"/>
</dbReference>
<feature type="domain" description="Orn/DAP/Arg decarboxylase 2 C-terminal" evidence="4">
    <location>
        <begin position="345"/>
        <end position="480"/>
    </location>
</feature>
<name>A0A3R6W2C6_9STRA</name>
<reference evidence="6 7" key="1">
    <citation type="submission" date="2018-08" db="EMBL/GenBank/DDBJ databases">
        <title>Aphanomyces genome sequencing and annotation.</title>
        <authorList>
            <person name="Minardi D."/>
            <person name="Oidtmann B."/>
            <person name="Van Der Giezen M."/>
            <person name="Studholme D.J."/>
        </authorList>
    </citation>
    <scope>NUCLEOTIDE SEQUENCE [LARGE SCALE GENOMIC DNA]</scope>
    <source>
        <strain evidence="6 7">NJM0002</strain>
    </source>
</reference>
<dbReference type="Pfam" id="PF00278">
    <property type="entry name" value="Orn_DAP_Arg_deC"/>
    <property type="match status" value="1"/>
</dbReference>
<feature type="domain" description="Oxidoreductase FAD/NAD(P)-binding" evidence="3">
    <location>
        <begin position="52"/>
        <end position="165"/>
    </location>
</feature>
<evidence type="ECO:0000313" key="7">
    <source>
        <dbReference type="Proteomes" id="UP000285060"/>
    </source>
</evidence>
<dbReference type="GO" id="GO:0016491">
    <property type="term" value="F:oxidoreductase activity"/>
    <property type="evidence" value="ECO:0007669"/>
    <property type="project" value="InterPro"/>
</dbReference>
<dbReference type="InterPro" id="IPR022643">
    <property type="entry name" value="De-COase2_C"/>
</dbReference>
<dbReference type="VEuPathDB" id="FungiDB:H310_06858"/>
<keyword evidence="2" id="KW-0663">Pyridoxal phosphate</keyword>
<dbReference type="SUPFAM" id="SSF52343">
    <property type="entry name" value="Ferredoxin reductase-like, C-terminal NADP-linked domain"/>
    <property type="match status" value="1"/>
</dbReference>
<dbReference type="SUPFAM" id="SSF50621">
    <property type="entry name" value="Alanine racemase C-terminal domain-like"/>
    <property type="match status" value="1"/>
</dbReference>
<comment type="cofactor">
    <cofactor evidence="1">
        <name>pyridoxal 5'-phosphate</name>
        <dbReference type="ChEBI" id="CHEBI:597326"/>
    </cofactor>
</comment>
<accession>A0A3R6W2C6</accession>
<evidence type="ECO:0000259" key="4">
    <source>
        <dbReference type="Pfam" id="PF00278"/>
    </source>
</evidence>
<organism evidence="6 7">
    <name type="scientific">Aphanomyces invadans</name>
    <dbReference type="NCBI Taxonomy" id="157072"/>
    <lineage>
        <taxon>Eukaryota</taxon>
        <taxon>Sar</taxon>
        <taxon>Stramenopiles</taxon>
        <taxon>Oomycota</taxon>
        <taxon>Saprolegniomycetes</taxon>
        <taxon>Saprolegniales</taxon>
        <taxon>Verrucalvaceae</taxon>
        <taxon>Aphanomyces</taxon>
    </lineage>
</organism>
<proteinExistence type="predicted"/>
<evidence type="ECO:0008006" key="8">
    <source>
        <dbReference type="Google" id="ProtNLM"/>
    </source>
</evidence>
<dbReference type="InterPro" id="IPR001433">
    <property type="entry name" value="OxRdtase_FAD/NAD-bd"/>
</dbReference>
<dbReference type="PANTHER" id="PTHR43727:SF3">
    <property type="entry name" value="GROUP IV DECARBOXYLASE"/>
    <property type="match status" value="1"/>
</dbReference>
<dbReference type="GO" id="GO:0008836">
    <property type="term" value="F:diaminopimelate decarboxylase activity"/>
    <property type="evidence" value="ECO:0007669"/>
    <property type="project" value="TreeGrafter"/>
</dbReference>
<dbReference type="InterPro" id="IPR022644">
    <property type="entry name" value="De-COase2_N"/>
</dbReference>
<dbReference type="AlphaFoldDB" id="A0A3R6W2C6"/>
<keyword evidence="7" id="KW-1185">Reference proteome</keyword>
<dbReference type="InterPro" id="IPR039261">
    <property type="entry name" value="FNR_nucleotide-bd"/>
</dbReference>
<sequence>MLGACFMELDALTRKEAKTVLDPVQIPQVRSELVPSDDVPWPELGPSAPVTFIATGAGFALARAVMEDRCAMDTAKITAKHVLYYGCLTKVCVPYGNHVKLWQSRFDLRVVLACSSDKVEIDAEAPHRYIQDAVDAEVSTILSNLDDLQGSVFVSGPASVVKDVRRILISSARDGIVKHAVSSLNGLNAVDLISIPNLKARLASLKAAFPGAHFNHAIAVKANPIRKMGFGAECASFAEVHHALRLGFPPRSVVFDSPCKTYAELAAAIRLGCYVNLDNEDEIAKVECILTEFYGVHIHVGSQGCALDLLVAGAKRAVDFSELVNAHIGVPQVQVVDIGGGLPTVYDGVSDLGYEDYAAQLRIHVPDIFSTRVSIVTEFGRSVFVKAGITLTKVESVKQWEGQNIAVVHVGANQFLRTAYLPHQWPHVLSVFDATGALRSGPFVRQDIAGPLCFSGDFLAKQVWLPQIQVGDYIVIHDTGGYTVSMYSKYNSRPSTAIYGYDVDRENRVHLTTFKEEESVDQVLAFWGP</sequence>
<protein>
    <recommendedName>
        <fullName evidence="8">Orn/DAP/Arg decarboxylase 2 N-terminal domain-containing protein</fullName>
    </recommendedName>
</protein>
<dbReference type="Gene3D" id="3.40.50.80">
    <property type="entry name" value="Nucleotide-binding domain of ferredoxin-NADP reductase (FNR) module"/>
    <property type="match status" value="1"/>
</dbReference>
<feature type="domain" description="Orn/DAP/Arg decarboxylase 2 N-terminal" evidence="5">
    <location>
        <begin position="216"/>
        <end position="288"/>
    </location>
</feature>